<dbReference type="Proteomes" id="UP000606786">
    <property type="component" value="Unassembled WGS sequence"/>
</dbReference>
<reference evidence="1" key="1">
    <citation type="submission" date="2020-11" db="EMBL/GenBank/DDBJ databases">
        <authorList>
            <person name="Whitehead M."/>
        </authorList>
    </citation>
    <scope>NUCLEOTIDE SEQUENCE</scope>
    <source>
        <strain evidence="1">EGII</strain>
    </source>
</reference>
<sequence>MSGVLRRGSLNFDCNLKGSNTRGNIDTNLYGGYRDPKPRTPEISVIALDFRRYSEDLKKDTLKTLETNCLPSTEGDLSQDEDSDVISNFIGHHGKWQLIWTFLLTLFQIPPTFHLFVYTFQKCVSIFILASQAIAKCGIKDIYFRHERIEWTNIRGGKPISIGRWCLSDKGYISETTEKLNSEYFAHITDFLPSSSLDNLGGHSTLNED</sequence>
<accession>A0A811UCU7</accession>
<dbReference type="AlphaFoldDB" id="A0A811UCU7"/>
<evidence type="ECO:0000313" key="2">
    <source>
        <dbReference type="Proteomes" id="UP000606786"/>
    </source>
</evidence>
<proteinExistence type="predicted"/>
<keyword evidence="2" id="KW-1185">Reference proteome</keyword>
<comment type="caution">
    <text evidence="1">The sequence shown here is derived from an EMBL/GenBank/DDBJ whole genome shotgun (WGS) entry which is preliminary data.</text>
</comment>
<evidence type="ECO:0000313" key="1">
    <source>
        <dbReference type="EMBL" id="CAD6996410.1"/>
    </source>
</evidence>
<gene>
    <name evidence="1" type="ORF">CCAP1982_LOCUS5083</name>
</gene>
<protein>
    <submittedName>
        <fullName evidence="1">(Mediterranean fruit fly) hypothetical protein</fullName>
    </submittedName>
</protein>
<dbReference type="EMBL" id="CAJHJT010000001">
    <property type="protein sequence ID" value="CAD6996410.1"/>
    <property type="molecule type" value="Genomic_DNA"/>
</dbReference>
<organism evidence="1 2">
    <name type="scientific">Ceratitis capitata</name>
    <name type="common">Mediterranean fruit fly</name>
    <name type="synonym">Tephritis capitata</name>
    <dbReference type="NCBI Taxonomy" id="7213"/>
    <lineage>
        <taxon>Eukaryota</taxon>
        <taxon>Metazoa</taxon>
        <taxon>Ecdysozoa</taxon>
        <taxon>Arthropoda</taxon>
        <taxon>Hexapoda</taxon>
        <taxon>Insecta</taxon>
        <taxon>Pterygota</taxon>
        <taxon>Neoptera</taxon>
        <taxon>Endopterygota</taxon>
        <taxon>Diptera</taxon>
        <taxon>Brachycera</taxon>
        <taxon>Muscomorpha</taxon>
        <taxon>Tephritoidea</taxon>
        <taxon>Tephritidae</taxon>
        <taxon>Ceratitis</taxon>
        <taxon>Ceratitis</taxon>
    </lineage>
</organism>
<dbReference type="OrthoDB" id="3936150at2759"/>
<name>A0A811UCU7_CERCA</name>